<evidence type="ECO:0000313" key="2">
    <source>
        <dbReference type="Proteomes" id="UP000319852"/>
    </source>
</evidence>
<keyword evidence="2" id="KW-1185">Reference proteome</keyword>
<dbReference type="Proteomes" id="UP000319852">
    <property type="component" value="Chromosome"/>
</dbReference>
<accession>A0A517N299</accession>
<reference evidence="1 2" key="1">
    <citation type="submission" date="2019-02" db="EMBL/GenBank/DDBJ databases">
        <title>Deep-cultivation of Planctomycetes and their phenomic and genomic characterization uncovers novel biology.</title>
        <authorList>
            <person name="Wiegand S."/>
            <person name="Jogler M."/>
            <person name="Boedeker C."/>
            <person name="Pinto D."/>
            <person name="Vollmers J."/>
            <person name="Rivas-Marin E."/>
            <person name="Kohn T."/>
            <person name="Peeters S.H."/>
            <person name="Heuer A."/>
            <person name="Rast P."/>
            <person name="Oberbeckmann S."/>
            <person name="Bunk B."/>
            <person name="Jeske O."/>
            <person name="Meyerdierks A."/>
            <person name="Storesund J.E."/>
            <person name="Kallscheuer N."/>
            <person name="Luecker S."/>
            <person name="Lage O.M."/>
            <person name="Pohl T."/>
            <person name="Merkel B.J."/>
            <person name="Hornburger P."/>
            <person name="Mueller R.-W."/>
            <person name="Bruemmer F."/>
            <person name="Labrenz M."/>
            <person name="Spormann A.M."/>
            <person name="Op den Camp H."/>
            <person name="Overmann J."/>
            <person name="Amann R."/>
            <person name="Jetten M.S.M."/>
            <person name="Mascher T."/>
            <person name="Medema M.H."/>
            <person name="Devos D.P."/>
            <person name="Kaster A.-K."/>
            <person name="Ovreas L."/>
            <person name="Rohde M."/>
            <person name="Galperin M.Y."/>
            <person name="Jogler C."/>
        </authorList>
    </citation>
    <scope>NUCLEOTIDE SEQUENCE [LARGE SCALE GENOMIC DNA]</scope>
    <source>
        <strain evidence="1 2">HG15A2</strain>
    </source>
</reference>
<dbReference type="EMBL" id="CP036263">
    <property type="protein sequence ID" value="QDT01253.1"/>
    <property type="molecule type" value="Genomic_DNA"/>
</dbReference>
<evidence type="ECO:0000313" key="1">
    <source>
        <dbReference type="EMBL" id="QDT01253.1"/>
    </source>
</evidence>
<name>A0A517N299_9BACT</name>
<dbReference type="AlphaFoldDB" id="A0A517N299"/>
<dbReference type="KEGG" id="amob:HG15A2_45950"/>
<protein>
    <submittedName>
        <fullName evidence="1">Uncharacterized protein</fullName>
    </submittedName>
</protein>
<proteinExistence type="predicted"/>
<gene>
    <name evidence="1" type="ORF">HG15A2_45950</name>
</gene>
<organism evidence="1 2">
    <name type="scientific">Adhaeretor mobilis</name>
    <dbReference type="NCBI Taxonomy" id="1930276"/>
    <lineage>
        <taxon>Bacteria</taxon>
        <taxon>Pseudomonadati</taxon>
        <taxon>Planctomycetota</taxon>
        <taxon>Planctomycetia</taxon>
        <taxon>Pirellulales</taxon>
        <taxon>Lacipirellulaceae</taxon>
        <taxon>Adhaeretor</taxon>
    </lineage>
</organism>
<sequence length="142" mass="15138">MIPILATHGSRVGDGLAQITLVASRKLKALAAIHPSAAGKSAHRIRRISIAWDIEQTQARSAALKSANLIHLKLRSGHSLNDSCGIDMGRERSAAEQPMWVTQGLDKLVPKLIAVWITSASSGGYSCGRSGTTRMTEPKDSV</sequence>